<dbReference type="SUPFAM" id="SSF50800">
    <property type="entry name" value="PK beta-barrel domain-like"/>
    <property type="match status" value="1"/>
</dbReference>
<gene>
    <name evidence="3" type="ORF">ACFFN0_06940</name>
</gene>
<proteinExistence type="predicted"/>
<feature type="domain" description="MOSC" evidence="2">
    <location>
        <begin position="29"/>
        <end position="171"/>
    </location>
</feature>
<organism evidence="3 4">
    <name type="scientific">Ornithinimicrobium kibberense</name>
    <dbReference type="NCBI Taxonomy" id="282060"/>
    <lineage>
        <taxon>Bacteria</taxon>
        <taxon>Bacillati</taxon>
        <taxon>Actinomycetota</taxon>
        <taxon>Actinomycetes</taxon>
        <taxon>Micrococcales</taxon>
        <taxon>Ornithinimicrobiaceae</taxon>
        <taxon>Ornithinimicrobium</taxon>
    </lineage>
</organism>
<dbReference type="Pfam" id="PF03473">
    <property type="entry name" value="MOSC"/>
    <property type="match status" value="1"/>
</dbReference>
<dbReference type="PANTHER" id="PTHR30212:SF2">
    <property type="entry name" value="PROTEIN YIIM"/>
    <property type="match status" value="1"/>
</dbReference>
<comment type="caution">
    <text evidence="3">The sequence shown here is derived from an EMBL/GenBank/DDBJ whole genome shotgun (WGS) entry which is preliminary data.</text>
</comment>
<keyword evidence="4" id="KW-1185">Reference proteome</keyword>
<evidence type="ECO:0000256" key="1">
    <source>
        <dbReference type="SAM" id="MobiDB-lite"/>
    </source>
</evidence>
<dbReference type="Gene3D" id="2.40.33.20">
    <property type="entry name" value="PK beta-barrel domain-like"/>
    <property type="match status" value="1"/>
</dbReference>
<evidence type="ECO:0000313" key="4">
    <source>
        <dbReference type="Proteomes" id="UP001589613"/>
    </source>
</evidence>
<dbReference type="InterPro" id="IPR052353">
    <property type="entry name" value="Benzoxazolinone_Detox_Enz"/>
</dbReference>
<sequence>MPARVRSTNLASPKPEPGGKPYATGIDKRPVPSIEVFAPGPSYGDGPGVVADHVGDEQHHGGAHKAVYAYAREELDHWERELSRGLSDGTFGENLTTEGIDLEALLVNQRIRVGDDVVLEVSVARTPCSTFAGHLGERGWLRRFTERGRCGVYLRVVAPGTVRAGDAVEVLEPPDHDVDMRVAFAAAMGDDEAAARVVAAGCLPRMYHDRLAARLRARG</sequence>
<name>A0ABV5V1W6_9MICO</name>
<dbReference type="EMBL" id="JBHMAX010000014">
    <property type="protein sequence ID" value="MFB9731772.1"/>
    <property type="molecule type" value="Genomic_DNA"/>
</dbReference>
<dbReference type="InterPro" id="IPR005302">
    <property type="entry name" value="MoCF_Sase_C"/>
</dbReference>
<dbReference type="RefSeq" id="WP_075958758.1">
    <property type="nucleotide sequence ID" value="NZ_JBHMAX010000014.1"/>
</dbReference>
<feature type="compositionally biased region" description="Polar residues" evidence="1">
    <location>
        <begin position="1"/>
        <end position="11"/>
    </location>
</feature>
<dbReference type="InterPro" id="IPR011037">
    <property type="entry name" value="Pyrv_Knase-like_insert_dom_sf"/>
</dbReference>
<accession>A0ABV5V1W6</accession>
<evidence type="ECO:0000259" key="2">
    <source>
        <dbReference type="PROSITE" id="PS51340"/>
    </source>
</evidence>
<reference evidence="3 4" key="1">
    <citation type="submission" date="2024-09" db="EMBL/GenBank/DDBJ databases">
        <authorList>
            <person name="Sun Q."/>
            <person name="Mori K."/>
        </authorList>
    </citation>
    <scope>NUCLEOTIDE SEQUENCE [LARGE SCALE GENOMIC DNA]</scope>
    <source>
        <strain evidence="3 4">JCM 12763</strain>
    </source>
</reference>
<dbReference type="Proteomes" id="UP001589613">
    <property type="component" value="Unassembled WGS sequence"/>
</dbReference>
<protein>
    <submittedName>
        <fullName evidence="3">MOSC domain-containing protein</fullName>
    </submittedName>
</protein>
<dbReference type="PANTHER" id="PTHR30212">
    <property type="entry name" value="PROTEIN YIIM"/>
    <property type="match status" value="1"/>
</dbReference>
<dbReference type="PROSITE" id="PS51340">
    <property type="entry name" value="MOSC"/>
    <property type="match status" value="1"/>
</dbReference>
<feature type="region of interest" description="Disordered" evidence="1">
    <location>
        <begin position="1"/>
        <end position="34"/>
    </location>
</feature>
<evidence type="ECO:0000313" key="3">
    <source>
        <dbReference type="EMBL" id="MFB9731772.1"/>
    </source>
</evidence>